<feature type="transmembrane region" description="Helical" evidence="6">
    <location>
        <begin position="106"/>
        <end position="124"/>
    </location>
</feature>
<feature type="transmembrane region" description="Helical" evidence="6">
    <location>
        <begin position="30"/>
        <end position="46"/>
    </location>
</feature>
<dbReference type="Proteomes" id="UP000606935">
    <property type="component" value="Unassembled WGS sequence"/>
</dbReference>
<reference evidence="7" key="2">
    <citation type="submission" date="2020-09" db="EMBL/GenBank/DDBJ databases">
        <authorList>
            <person name="Sun Q."/>
            <person name="Zhou Y."/>
        </authorList>
    </citation>
    <scope>NUCLEOTIDE SEQUENCE</scope>
    <source>
        <strain evidence="7">CGMCC 1.7086</strain>
    </source>
</reference>
<comment type="caution">
    <text evidence="7">The sequence shown here is derived from an EMBL/GenBank/DDBJ whole genome shotgun (WGS) entry which is preliminary data.</text>
</comment>
<feature type="transmembrane region" description="Helical" evidence="6">
    <location>
        <begin position="183"/>
        <end position="204"/>
    </location>
</feature>
<dbReference type="Pfam" id="PF07947">
    <property type="entry name" value="YhhN"/>
    <property type="match status" value="1"/>
</dbReference>
<dbReference type="GO" id="GO:0016020">
    <property type="term" value="C:membrane"/>
    <property type="evidence" value="ECO:0007669"/>
    <property type="project" value="UniProtKB-SubCell"/>
</dbReference>
<evidence type="ECO:0008006" key="9">
    <source>
        <dbReference type="Google" id="ProtNLM"/>
    </source>
</evidence>
<proteinExistence type="inferred from homology"/>
<comment type="similarity">
    <text evidence="2">Belongs to the TMEM86 family.</text>
</comment>
<accession>A0A917YWK9</accession>
<sequence length="219" mass="24894">MRSTHWNLIFFGSSLFYLFSLAYRPYPMDFLLKALPIFWLMLLVLRNATSNKYLLLLALAFSATGDIFLALPIKNSFELGLGAFLLAQIIYACNFWRFRHWQGWKLWPLLAVGLFAVLMLWQLLPKLDAMRLPVLAYMLVICSMASMAVMANRHGHWLLIGATSFLISDALLAWNLFIQPFPYSAYAVMLTYYAAQYCLVNGALKVAPMASGPDTNATR</sequence>
<evidence type="ECO:0000256" key="6">
    <source>
        <dbReference type="SAM" id="Phobius"/>
    </source>
</evidence>
<comment type="subcellular location">
    <subcellularLocation>
        <location evidence="1">Membrane</location>
        <topology evidence="1">Multi-pass membrane protein</topology>
    </subcellularLocation>
</comment>
<evidence type="ECO:0000313" key="8">
    <source>
        <dbReference type="Proteomes" id="UP000606935"/>
    </source>
</evidence>
<evidence type="ECO:0000256" key="3">
    <source>
        <dbReference type="ARBA" id="ARBA00022692"/>
    </source>
</evidence>
<dbReference type="EMBL" id="BMLS01000002">
    <property type="protein sequence ID" value="GGO68332.1"/>
    <property type="molecule type" value="Genomic_DNA"/>
</dbReference>
<evidence type="ECO:0000256" key="4">
    <source>
        <dbReference type="ARBA" id="ARBA00022989"/>
    </source>
</evidence>
<evidence type="ECO:0000256" key="5">
    <source>
        <dbReference type="ARBA" id="ARBA00023136"/>
    </source>
</evidence>
<organism evidence="7 8">
    <name type="scientific">Bowmanella pacifica</name>
    <dbReference type="NCBI Taxonomy" id="502051"/>
    <lineage>
        <taxon>Bacteria</taxon>
        <taxon>Pseudomonadati</taxon>
        <taxon>Pseudomonadota</taxon>
        <taxon>Gammaproteobacteria</taxon>
        <taxon>Alteromonadales</taxon>
        <taxon>Alteromonadaceae</taxon>
        <taxon>Bowmanella</taxon>
    </lineage>
</organism>
<evidence type="ECO:0000313" key="7">
    <source>
        <dbReference type="EMBL" id="GGO68332.1"/>
    </source>
</evidence>
<evidence type="ECO:0000256" key="1">
    <source>
        <dbReference type="ARBA" id="ARBA00004141"/>
    </source>
</evidence>
<feature type="transmembrane region" description="Helical" evidence="6">
    <location>
        <begin position="79"/>
        <end position="99"/>
    </location>
</feature>
<dbReference type="InterPro" id="IPR012506">
    <property type="entry name" value="TMEM86B-like"/>
</dbReference>
<dbReference type="PANTHER" id="PTHR31885:SF6">
    <property type="entry name" value="GH04784P"/>
    <property type="match status" value="1"/>
</dbReference>
<protein>
    <recommendedName>
        <fullName evidence="9">Lysoplasmalogenase</fullName>
    </recommendedName>
</protein>
<keyword evidence="4 6" id="KW-1133">Transmembrane helix</keyword>
<feature type="transmembrane region" description="Helical" evidence="6">
    <location>
        <begin position="7"/>
        <end position="24"/>
    </location>
</feature>
<feature type="transmembrane region" description="Helical" evidence="6">
    <location>
        <begin position="157"/>
        <end position="177"/>
    </location>
</feature>
<gene>
    <name evidence="7" type="ORF">GCM10010982_17000</name>
</gene>
<keyword evidence="8" id="KW-1185">Reference proteome</keyword>
<feature type="transmembrane region" description="Helical" evidence="6">
    <location>
        <begin position="53"/>
        <end position="73"/>
    </location>
</feature>
<keyword evidence="3 6" id="KW-0812">Transmembrane</keyword>
<evidence type="ECO:0000256" key="2">
    <source>
        <dbReference type="ARBA" id="ARBA00007375"/>
    </source>
</evidence>
<keyword evidence="5 6" id="KW-0472">Membrane</keyword>
<dbReference type="AlphaFoldDB" id="A0A917YWK9"/>
<dbReference type="RefSeq" id="WP_188693214.1">
    <property type="nucleotide sequence ID" value="NZ_BMLS01000002.1"/>
</dbReference>
<feature type="transmembrane region" description="Helical" evidence="6">
    <location>
        <begin position="130"/>
        <end position="150"/>
    </location>
</feature>
<dbReference type="GO" id="GO:0016787">
    <property type="term" value="F:hydrolase activity"/>
    <property type="evidence" value="ECO:0007669"/>
    <property type="project" value="TreeGrafter"/>
</dbReference>
<reference evidence="7" key="1">
    <citation type="journal article" date="2014" name="Int. J. Syst. Evol. Microbiol.">
        <title>Complete genome sequence of Corynebacterium casei LMG S-19264T (=DSM 44701T), isolated from a smear-ripened cheese.</title>
        <authorList>
            <consortium name="US DOE Joint Genome Institute (JGI-PGF)"/>
            <person name="Walter F."/>
            <person name="Albersmeier A."/>
            <person name="Kalinowski J."/>
            <person name="Ruckert C."/>
        </authorList>
    </citation>
    <scope>NUCLEOTIDE SEQUENCE</scope>
    <source>
        <strain evidence="7">CGMCC 1.7086</strain>
    </source>
</reference>
<dbReference type="PANTHER" id="PTHR31885">
    <property type="entry name" value="GH04784P"/>
    <property type="match status" value="1"/>
</dbReference>
<name>A0A917YWK9_9ALTE</name>